<proteinExistence type="predicted"/>
<dbReference type="InterPro" id="IPR010633">
    <property type="entry name" value="Phage_lambda_GpZ"/>
</dbReference>
<dbReference type="Proteomes" id="UP000218796">
    <property type="component" value="Unassembled WGS sequence"/>
</dbReference>
<reference evidence="1 2" key="1">
    <citation type="submission" date="2017-08" db="EMBL/GenBank/DDBJ databases">
        <title>Draft Genome Sequence of Hafnia alvei CITHA-6 Isolated from Raw Bovine Milk.</title>
        <authorList>
            <person name="Culligan E.P."/>
            <person name="Mcsweeney A."/>
            <person name="O'Doherty C."/>
            <person name="Gleeson E."/>
            <person name="O'Riordan D."/>
            <person name="Sleator R.D."/>
        </authorList>
    </citation>
    <scope>NUCLEOTIDE SEQUENCE [LARGE SCALE GENOMIC DNA]</scope>
    <source>
        <strain evidence="1 2">CITHA-6</strain>
    </source>
</reference>
<keyword evidence="2" id="KW-1185">Reference proteome</keyword>
<organism evidence="1 2">
    <name type="scientific">Hafnia paralvei</name>
    <dbReference type="NCBI Taxonomy" id="546367"/>
    <lineage>
        <taxon>Bacteria</taxon>
        <taxon>Pseudomonadati</taxon>
        <taxon>Pseudomonadota</taxon>
        <taxon>Gammaproteobacteria</taxon>
        <taxon>Enterobacterales</taxon>
        <taxon>Hafniaceae</taxon>
        <taxon>Hafnia</taxon>
    </lineage>
</organism>
<accession>A0A2A2M9U6</accession>
<gene>
    <name evidence="1" type="ORF">CJD50_17810</name>
</gene>
<dbReference type="Pfam" id="PF06763">
    <property type="entry name" value="Minor_tail_Z"/>
    <property type="match status" value="1"/>
</dbReference>
<dbReference type="OrthoDB" id="5600404at2"/>
<dbReference type="RefSeq" id="WP_095661691.1">
    <property type="nucleotide sequence ID" value="NZ_NQMS01000008.1"/>
</dbReference>
<comment type="caution">
    <text evidence="1">The sequence shown here is derived from an EMBL/GenBank/DDBJ whole genome shotgun (WGS) entry which is preliminary data.</text>
</comment>
<dbReference type="PIRSF" id="PIRSF004395">
    <property type="entry name" value="Tail_Z"/>
    <property type="match status" value="1"/>
</dbReference>
<dbReference type="EMBL" id="NQMS01000008">
    <property type="protein sequence ID" value="PAV95290.1"/>
    <property type="molecule type" value="Genomic_DNA"/>
</dbReference>
<evidence type="ECO:0000313" key="2">
    <source>
        <dbReference type="Proteomes" id="UP000218796"/>
    </source>
</evidence>
<dbReference type="AlphaFoldDB" id="A0A2A2M9U6"/>
<protein>
    <submittedName>
        <fullName evidence="1">Phage tail protein</fullName>
    </submittedName>
</protein>
<sequence>MSVKGLEQAIQNLNSLSRIMVPTATAQAVNRVAARAISHSTRKVAKEARVDDNRRKGLPVKLVRQRARLRKAKPDRPIASIKINRGNLPAIKLGAARVRLSRRREAKHGKGSVLKVGPYTFRNAFIQQLANGRWQVMRRVGRARYPIDVVKVPLSGPLTEAFIASSSQLIDSDMPKELASALKNQLRLHIKR</sequence>
<evidence type="ECO:0000313" key="1">
    <source>
        <dbReference type="EMBL" id="PAV95290.1"/>
    </source>
</evidence>
<name>A0A2A2M9U6_9GAMM</name>